<evidence type="ECO:0008006" key="4">
    <source>
        <dbReference type="Google" id="ProtNLM"/>
    </source>
</evidence>
<evidence type="ECO:0000313" key="2">
    <source>
        <dbReference type="EMBL" id="CAK0835831.1"/>
    </source>
</evidence>
<accession>A0ABN9STM7</accession>
<name>A0ABN9STM7_9DINO</name>
<comment type="caution">
    <text evidence="2">The sequence shown here is derived from an EMBL/GenBank/DDBJ whole genome shotgun (WGS) entry which is preliminary data.</text>
</comment>
<evidence type="ECO:0000256" key="1">
    <source>
        <dbReference type="SAM" id="MobiDB-lite"/>
    </source>
</evidence>
<feature type="region of interest" description="Disordered" evidence="1">
    <location>
        <begin position="310"/>
        <end position="360"/>
    </location>
</feature>
<feature type="compositionally biased region" description="Basic and acidic residues" evidence="1">
    <location>
        <begin position="310"/>
        <end position="323"/>
    </location>
</feature>
<evidence type="ECO:0000313" key="3">
    <source>
        <dbReference type="Proteomes" id="UP001189429"/>
    </source>
</evidence>
<protein>
    <recommendedName>
        <fullName evidence="4">DNA-directed DNA polymerase</fullName>
    </recommendedName>
</protein>
<organism evidence="2 3">
    <name type="scientific">Prorocentrum cordatum</name>
    <dbReference type="NCBI Taxonomy" id="2364126"/>
    <lineage>
        <taxon>Eukaryota</taxon>
        <taxon>Sar</taxon>
        <taxon>Alveolata</taxon>
        <taxon>Dinophyceae</taxon>
        <taxon>Prorocentrales</taxon>
        <taxon>Prorocentraceae</taxon>
        <taxon>Prorocentrum</taxon>
    </lineage>
</organism>
<gene>
    <name evidence="2" type="ORF">PCOR1329_LOCUS32520</name>
</gene>
<feature type="compositionally biased region" description="Basic and acidic residues" evidence="1">
    <location>
        <begin position="285"/>
        <end position="298"/>
    </location>
</feature>
<keyword evidence="3" id="KW-1185">Reference proteome</keyword>
<reference evidence="2" key="1">
    <citation type="submission" date="2023-10" db="EMBL/GenBank/DDBJ databases">
        <authorList>
            <person name="Chen Y."/>
            <person name="Shah S."/>
            <person name="Dougan E. K."/>
            <person name="Thang M."/>
            <person name="Chan C."/>
        </authorList>
    </citation>
    <scope>NUCLEOTIDE SEQUENCE [LARGE SCALE GENOMIC DNA]</scope>
</reference>
<sequence>MFLAARGVGCSQPTLYVLLPRERLLAQGFHTTCRRALAIGLAFSFLGDTGLLEWALESPILAGNASDPLSRYERISPRLSFTEYDGLSMSSEHRWSRMYRNTGGGQGEVVLMLMRPYPKKKGDMRWIYVRPVRSLGSVGCRDRSRITAKRQPNTTYAHFPALSAKEKTAAIGAGTEKQLSTSGGLICFAWRAALYFRAWDWAKWTVEKLDDTRKFLMELDDFGAYLYDLYQDGRLELPMLLLSFLMVFTPVLWSWCCRRGLPRFGGASPPGSDVDSDGEAGQSVHESDSESEGSKEVSEMMKMMQDLMEEMHRDRRDRRRSELETEGISARGGGDSPRRSDGSSAWCPGSSAGSWGRIPSPADMGLHVDRMMDRLNQFERIIQADRASAPAINLDEFSMEEVEVNIGPLRESLKDPRVRLIEGLTKLKSAPTFERPPPGLTARVAPGPPVQTCGKYGSMGKFATDWVKQKELYNNHIGYEMLLHCMTLDRMLEASPDFIATAGCEILCSTVYALKRAFKDLTARLQQKALFQKYLHEAGSEPLDSWTSWQGHIHDVDVDLGAAVERVLAGQASPWVGEGVTESLGVDSKGHRVLPKSAICSIGVDELALPAPGAVPVKLIDICPLAVEYFSDTEGRVLRRPGSVLMRELESQVVYRGPALKSRGARLRLAERLWRGGVLTFTKEKKESADSDLVLQRHVRAIWDERRANLRWGSPASFTNLDLSNIEAEGRVYSAVGDMPDMFYTLERPPQCWTYFCLGEVGVDEFVLYMAEWAVDVEAPADSGFLALEVLVMGWSWAPFLAHSALQACVETALGEGSVRARMVYGPPTPQIHGEAGGCEALNWGYMDDCGVMASSTSANGPEKELVSDMAAKGLESSGAVLRGRPYVIRSCPLKTCRLAFVTLALVERACWAAAVLGRLVGLWASAAVFQRTSRAIFDQVYHEMRRPSSPAATFRLSAEARAELAAAAYCAPLMATYLESPWARQAFMTDSSDVSYGVAVTQARVEDLRAESRYCELRGWTFAAEDLYTNAEGGAWQEGCDGCAHDVDEWPRPWLQSCGEHLRRRAESAGILIEVWCLGAIIDPKHDLTDPEFLIVIVRLVDNGYFHGPWGVGITPVLDLLGTKSLMTALTVIRAVCAAGGVGLLEHPSDPGEPPYPSIWDLVELKDLVKDFGGWVNYLDQCRYGAPSMKPTLVGIFGTFAYQPESCNAVSEVIIEAFQHMEAKRLGPDVEVADATASQWAPKVRQFLNFCIQRSFQLTSESEVDRALADYMGIQCYGERKRATLGSVVLFGMLVIWPELRNKLPLALRCLKSWQKLAGTSEGGPLPEEAIYAIAIYMIEQGLYVEAVWTLTQYDVYGREQDMEMLKIADVVWDGQCRALAFGVSSRGEEVKTGTNQGAVMRRSVVANPVLGLRDFRTGKDEKLFGIDQIRRASLEQVRRRGRWKAISSVQRYSKTFALTQFRARMPEVVPESGMRAVRDLKAEIFRALRRRPRPRGSLPEALENAINNNLAKDVAAEQMKIKSSRARSSKKTDQTDDDDQDSPGGLFSDETFGEDTGWWAE</sequence>
<feature type="region of interest" description="Disordered" evidence="1">
    <location>
        <begin position="267"/>
        <end position="298"/>
    </location>
</feature>
<dbReference type="Proteomes" id="UP001189429">
    <property type="component" value="Unassembled WGS sequence"/>
</dbReference>
<feature type="region of interest" description="Disordered" evidence="1">
    <location>
        <begin position="1520"/>
        <end position="1563"/>
    </location>
</feature>
<dbReference type="EMBL" id="CAUYUJ010013225">
    <property type="protein sequence ID" value="CAK0835831.1"/>
    <property type="molecule type" value="Genomic_DNA"/>
</dbReference>
<proteinExistence type="predicted"/>